<organism evidence="3 4">
    <name type="scientific">Paenibacillus solisilvae</name>
    <dbReference type="NCBI Taxonomy" id="2486751"/>
    <lineage>
        <taxon>Bacteria</taxon>
        <taxon>Bacillati</taxon>
        <taxon>Bacillota</taxon>
        <taxon>Bacilli</taxon>
        <taxon>Bacillales</taxon>
        <taxon>Paenibacillaceae</taxon>
        <taxon>Paenibacillus</taxon>
    </lineage>
</organism>
<dbReference type="RefSeq" id="WP_379190372.1">
    <property type="nucleotide sequence ID" value="NZ_JBHSOW010000080.1"/>
</dbReference>
<reference evidence="4" key="1">
    <citation type="journal article" date="2019" name="Int. J. Syst. Evol. Microbiol.">
        <title>The Global Catalogue of Microorganisms (GCM) 10K type strain sequencing project: providing services to taxonomists for standard genome sequencing and annotation.</title>
        <authorList>
            <consortium name="The Broad Institute Genomics Platform"/>
            <consortium name="The Broad Institute Genome Sequencing Center for Infectious Disease"/>
            <person name="Wu L."/>
            <person name="Ma J."/>
        </authorList>
    </citation>
    <scope>NUCLEOTIDE SEQUENCE [LARGE SCALE GENOMIC DNA]</scope>
    <source>
        <strain evidence="4">CGMCC 1.3240</strain>
    </source>
</reference>
<proteinExistence type="predicted"/>
<evidence type="ECO:0000256" key="1">
    <source>
        <dbReference type="SAM" id="MobiDB-lite"/>
    </source>
</evidence>
<feature type="region of interest" description="Disordered" evidence="1">
    <location>
        <begin position="76"/>
        <end position="120"/>
    </location>
</feature>
<dbReference type="EMBL" id="JBHSOW010000080">
    <property type="protein sequence ID" value="MFC5651743.1"/>
    <property type="molecule type" value="Genomic_DNA"/>
</dbReference>
<gene>
    <name evidence="3" type="ORF">ACFPYJ_22015</name>
</gene>
<dbReference type="Proteomes" id="UP001596047">
    <property type="component" value="Unassembled WGS sequence"/>
</dbReference>
<keyword evidence="2" id="KW-1133">Transmembrane helix</keyword>
<evidence type="ECO:0000313" key="4">
    <source>
        <dbReference type="Proteomes" id="UP001596047"/>
    </source>
</evidence>
<protein>
    <submittedName>
        <fullName evidence="3">Uncharacterized protein</fullName>
    </submittedName>
</protein>
<evidence type="ECO:0000313" key="3">
    <source>
        <dbReference type="EMBL" id="MFC5651743.1"/>
    </source>
</evidence>
<name>A0ABW0W237_9BACL</name>
<evidence type="ECO:0000256" key="2">
    <source>
        <dbReference type="SAM" id="Phobius"/>
    </source>
</evidence>
<sequence>MNELIKLLFSNIYVIVVIVGVIMAIVRRTSRGTSGNRMPSFGGKPDPQNTEMRNRQPAQKPLIRTLPAAEQQVTAVRTQTPSDRSEYEENDFLTHLVEEQTSASKKSKQSVSNPGFDSRVRVKRQEAFYMPKGDDLRKAVILAEVLGPPRAKRPFHK</sequence>
<keyword evidence="2" id="KW-0812">Transmembrane</keyword>
<accession>A0ABW0W237</accession>
<feature type="compositionally biased region" description="Polar residues" evidence="1">
    <location>
        <begin position="99"/>
        <end position="115"/>
    </location>
</feature>
<keyword evidence="4" id="KW-1185">Reference proteome</keyword>
<feature type="transmembrane region" description="Helical" evidence="2">
    <location>
        <begin position="6"/>
        <end position="26"/>
    </location>
</feature>
<comment type="caution">
    <text evidence="3">The sequence shown here is derived from an EMBL/GenBank/DDBJ whole genome shotgun (WGS) entry which is preliminary data.</text>
</comment>
<feature type="region of interest" description="Disordered" evidence="1">
    <location>
        <begin position="31"/>
        <end position="57"/>
    </location>
</feature>
<keyword evidence="2" id="KW-0472">Membrane</keyword>